<organism evidence="8 10">
    <name type="scientific">Enterococcus silesiacus</name>
    <dbReference type="NCBI Taxonomy" id="332949"/>
    <lineage>
        <taxon>Bacteria</taxon>
        <taxon>Bacillati</taxon>
        <taxon>Bacillota</taxon>
        <taxon>Bacilli</taxon>
        <taxon>Lactobacillales</taxon>
        <taxon>Enterococcaceae</taxon>
        <taxon>Enterococcus</taxon>
    </lineage>
</organism>
<dbReference type="PROSITE" id="PS50173">
    <property type="entry name" value="UMUC"/>
    <property type="match status" value="1"/>
</dbReference>
<dbReference type="Pfam" id="PF00817">
    <property type="entry name" value="IMS"/>
    <property type="match status" value="1"/>
</dbReference>
<evidence type="ECO:0000256" key="4">
    <source>
        <dbReference type="ARBA" id="ARBA00022705"/>
    </source>
</evidence>
<evidence type="ECO:0000313" key="7">
    <source>
        <dbReference type="EMBL" id="ALS00172.1"/>
    </source>
</evidence>
<dbReference type="RefSeq" id="WP_071876244.1">
    <property type="nucleotide sequence ID" value="NZ_JXLC01000002.1"/>
</dbReference>
<comment type="similarity">
    <text evidence="1">Belongs to the DNA polymerase type-Y family.</text>
</comment>
<dbReference type="Gene3D" id="1.10.150.20">
    <property type="entry name" value="5' to 3' exonuclease, C-terminal subdomain"/>
    <property type="match status" value="1"/>
</dbReference>
<accession>A0A0S3K796</accession>
<dbReference type="Gene3D" id="3.40.1170.60">
    <property type="match status" value="1"/>
</dbReference>
<dbReference type="Gene3D" id="3.30.1490.100">
    <property type="entry name" value="DNA polymerase, Y-family, little finger domain"/>
    <property type="match status" value="1"/>
</dbReference>
<dbReference type="Proteomes" id="UP000065511">
    <property type="component" value="Chromosome"/>
</dbReference>
<dbReference type="InterPro" id="IPR043128">
    <property type="entry name" value="Rev_trsase/Diguanyl_cyclase"/>
</dbReference>
<keyword evidence="5" id="KW-0239">DNA-directed DNA polymerase</keyword>
<evidence type="ECO:0000313" key="8">
    <source>
        <dbReference type="EMBL" id="OJG93145.1"/>
    </source>
</evidence>
<sequence length="432" mass="49255">MIFDYKKEPRRVLFCIDVKSFYASVECVARGYDPLEKMLVVMSHAENTGGLVLASSPKAKEVLGITNVTRKYDVPNHPDLMIVPPRMNEYIKENMKINELYKEYVAEEDLHIYSIDESFLDVSASWKLFGQTPRAVAKIIQQRIKKETGLAITVGIGDNPLLAKLAMDIEAKHNEERLAEWHYEDVPEKVWRIESMTDMWGIGHRLAKRLNNLAIRSVYDLAHADINSLKRNLGIIGEQLYAHAHGIDRSRLSEKYIPEERSYNNSQILMRDYLRQDEIEVVIREMAEQVAARLRKAHCQTECVHLSVGFSKAGSSGGFGFSRQMKVPLTNSSKLLIEYCLTIFRQHWHGEEVRHIGITYSKLNYNTYVQLDLFHEPDEQMKELKLDQLIDEIRQRFGYVSLVHASSVSSGGTAISRASLVGGHAGGMEGLQ</sequence>
<dbReference type="GO" id="GO:0005829">
    <property type="term" value="C:cytosol"/>
    <property type="evidence" value="ECO:0007669"/>
    <property type="project" value="TreeGrafter"/>
</dbReference>
<dbReference type="OrthoDB" id="9808813at2"/>
<dbReference type="InterPro" id="IPR017961">
    <property type="entry name" value="DNA_pol_Y-fam_little_finger"/>
</dbReference>
<dbReference type="GO" id="GO:0042276">
    <property type="term" value="P:error-prone translesion synthesis"/>
    <property type="evidence" value="ECO:0007669"/>
    <property type="project" value="TreeGrafter"/>
</dbReference>
<dbReference type="AlphaFoldDB" id="A0A0S3K796"/>
<dbReference type="InterPro" id="IPR053848">
    <property type="entry name" value="IMS_HHH_1"/>
</dbReference>
<dbReference type="InterPro" id="IPR050116">
    <property type="entry name" value="DNA_polymerase-Y"/>
</dbReference>
<evidence type="ECO:0000313" key="10">
    <source>
        <dbReference type="Proteomes" id="UP000183039"/>
    </source>
</evidence>
<evidence type="ECO:0000256" key="1">
    <source>
        <dbReference type="ARBA" id="ARBA00010945"/>
    </source>
</evidence>
<dbReference type="GO" id="GO:0006260">
    <property type="term" value="P:DNA replication"/>
    <property type="evidence" value="ECO:0007669"/>
    <property type="project" value="UniProtKB-KW"/>
</dbReference>
<dbReference type="GO" id="GO:0003887">
    <property type="term" value="F:DNA-directed DNA polymerase activity"/>
    <property type="evidence" value="ECO:0007669"/>
    <property type="project" value="UniProtKB-KW"/>
</dbReference>
<evidence type="ECO:0000256" key="2">
    <source>
        <dbReference type="ARBA" id="ARBA00022457"/>
    </source>
</evidence>
<dbReference type="Proteomes" id="UP000183039">
    <property type="component" value="Unassembled WGS sequence"/>
</dbReference>
<dbReference type="Gene3D" id="3.30.70.270">
    <property type="match status" value="1"/>
</dbReference>
<protein>
    <submittedName>
        <fullName evidence="8">DNA polymerase V</fullName>
    </submittedName>
    <submittedName>
        <fullName evidence="7">Excinuclease ABC subunit A</fullName>
    </submittedName>
</protein>
<reference evidence="8 10" key="1">
    <citation type="submission" date="2014-12" db="EMBL/GenBank/DDBJ databases">
        <title>Draft genome sequences of 29 type strains of Enterococci.</title>
        <authorList>
            <person name="Zhong Z."/>
            <person name="Sun Z."/>
            <person name="Liu W."/>
            <person name="Zhang W."/>
            <person name="Zhang H."/>
        </authorList>
    </citation>
    <scope>NUCLEOTIDE SEQUENCE [LARGE SCALE GENOMIC DNA]</scope>
    <source>
        <strain evidence="8 10">DSM 22801</strain>
    </source>
</reference>
<keyword evidence="5" id="KW-0808">Transferase</keyword>
<evidence type="ECO:0000256" key="5">
    <source>
        <dbReference type="ARBA" id="ARBA00022932"/>
    </source>
</evidence>
<feature type="domain" description="UmuC" evidence="6">
    <location>
        <begin position="13"/>
        <end position="203"/>
    </location>
</feature>
<dbReference type="Pfam" id="PF11799">
    <property type="entry name" value="IMS_C"/>
    <property type="match status" value="1"/>
</dbReference>
<dbReference type="GO" id="GO:0009432">
    <property type="term" value="P:SOS response"/>
    <property type="evidence" value="ECO:0007669"/>
    <property type="project" value="TreeGrafter"/>
</dbReference>
<dbReference type="InterPro" id="IPR001126">
    <property type="entry name" value="UmuC"/>
</dbReference>
<name>A0A0S3K796_9ENTE</name>
<keyword evidence="9" id="KW-1185">Reference proteome</keyword>
<dbReference type="EMBL" id="CP013614">
    <property type="protein sequence ID" value="ALS00172.1"/>
    <property type="molecule type" value="Genomic_DNA"/>
</dbReference>
<proteinExistence type="inferred from homology"/>
<keyword evidence="4" id="KW-0235">DNA replication</keyword>
<dbReference type="SUPFAM" id="SSF56672">
    <property type="entry name" value="DNA/RNA polymerases"/>
    <property type="match status" value="1"/>
</dbReference>
<evidence type="ECO:0000259" key="6">
    <source>
        <dbReference type="PROSITE" id="PS50173"/>
    </source>
</evidence>
<dbReference type="InterPro" id="IPR043502">
    <property type="entry name" value="DNA/RNA_pol_sf"/>
</dbReference>
<dbReference type="Pfam" id="PF21999">
    <property type="entry name" value="IMS_HHH_1"/>
    <property type="match status" value="1"/>
</dbReference>
<dbReference type="KEGG" id="ess:ATZ33_01900"/>
<reference evidence="7 9" key="2">
    <citation type="submission" date="2015-12" db="EMBL/GenBank/DDBJ databases">
        <authorList>
            <person name="Lauer A."/>
            <person name="Humrighouse B."/>
            <person name="Loparev V."/>
            <person name="Shewmaker P.L."/>
            <person name="Whitney A.M."/>
            <person name="McLaughlin R.W."/>
        </authorList>
    </citation>
    <scope>NUCLEOTIDE SEQUENCE [LARGE SCALE GENOMIC DNA]</scope>
    <source>
        <strain evidence="7 9">LMG 23085</strain>
    </source>
</reference>
<dbReference type="GO" id="GO:0003684">
    <property type="term" value="F:damaged DNA binding"/>
    <property type="evidence" value="ECO:0007669"/>
    <property type="project" value="InterPro"/>
</dbReference>
<evidence type="ECO:0000256" key="3">
    <source>
        <dbReference type="ARBA" id="ARBA00022695"/>
    </source>
</evidence>
<keyword evidence="2" id="KW-0515">Mutator protein</keyword>
<dbReference type="CDD" id="cd01700">
    <property type="entry name" value="PolY_Pol_V_umuC"/>
    <property type="match status" value="1"/>
</dbReference>
<dbReference type="InterPro" id="IPR036775">
    <property type="entry name" value="DNA_pol_Y-fam_lit_finger_sf"/>
</dbReference>
<dbReference type="PANTHER" id="PTHR11076:SF35">
    <property type="entry name" value="DNA REPAIR PROTEIN HOMOLOG YOBH"/>
    <property type="match status" value="1"/>
</dbReference>
<dbReference type="GO" id="GO:0006281">
    <property type="term" value="P:DNA repair"/>
    <property type="evidence" value="ECO:0007669"/>
    <property type="project" value="InterPro"/>
</dbReference>
<gene>
    <name evidence="7" type="ORF">ATZ33_01900</name>
    <name evidence="8" type="ORF">RV15_GL001177</name>
</gene>
<dbReference type="EMBL" id="JXLC01000002">
    <property type="protein sequence ID" value="OJG93145.1"/>
    <property type="molecule type" value="Genomic_DNA"/>
</dbReference>
<dbReference type="PANTHER" id="PTHR11076">
    <property type="entry name" value="DNA REPAIR POLYMERASE UMUC / TRANSFERASE FAMILY MEMBER"/>
    <property type="match status" value="1"/>
</dbReference>
<evidence type="ECO:0000313" key="9">
    <source>
        <dbReference type="Proteomes" id="UP000065511"/>
    </source>
</evidence>
<keyword evidence="3" id="KW-0548">Nucleotidyltransferase</keyword>
<dbReference type="SUPFAM" id="SSF100879">
    <property type="entry name" value="Lesion bypass DNA polymerase (Y-family), little finger domain"/>
    <property type="match status" value="1"/>
</dbReference>